<keyword evidence="1" id="KW-0812">Transmembrane</keyword>
<dbReference type="Proteomes" id="UP000001072">
    <property type="component" value="Unassembled WGS sequence"/>
</dbReference>
<accession>F4RCX6</accession>
<reference evidence="3" key="1">
    <citation type="journal article" date="2011" name="Proc. Natl. Acad. Sci. U.S.A.">
        <title>Obligate biotrophy features unraveled by the genomic analysis of rust fungi.</title>
        <authorList>
            <person name="Duplessis S."/>
            <person name="Cuomo C.A."/>
            <person name="Lin Y.-C."/>
            <person name="Aerts A."/>
            <person name="Tisserant E."/>
            <person name="Veneault-Fourrey C."/>
            <person name="Joly D.L."/>
            <person name="Hacquard S."/>
            <person name="Amselem J."/>
            <person name="Cantarel B.L."/>
            <person name="Chiu R."/>
            <person name="Coutinho P.M."/>
            <person name="Feau N."/>
            <person name="Field M."/>
            <person name="Frey P."/>
            <person name="Gelhaye E."/>
            <person name="Goldberg J."/>
            <person name="Grabherr M.G."/>
            <person name="Kodira C.D."/>
            <person name="Kohler A."/>
            <person name="Kuees U."/>
            <person name="Lindquist E.A."/>
            <person name="Lucas S.M."/>
            <person name="Mago R."/>
            <person name="Mauceli E."/>
            <person name="Morin E."/>
            <person name="Murat C."/>
            <person name="Pangilinan J.L."/>
            <person name="Park R."/>
            <person name="Pearson M."/>
            <person name="Quesneville H."/>
            <person name="Rouhier N."/>
            <person name="Sakthikumar S."/>
            <person name="Salamov A.A."/>
            <person name="Schmutz J."/>
            <person name="Selles B."/>
            <person name="Shapiro H."/>
            <person name="Tanguay P."/>
            <person name="Tuskan G.A."/>
            <person name="Henrissat B."/>
            <person name="Van de Peer Y."/>
            <person name="Rouze P."/>
            <person name="Ellis J.G."/>
            <person name="Dodds P.N."/>
            <person name="Schein J.E."/>
            <person name="Zhong S."/>
            <person name="Hamelin R.C."/>
            <person name="Grigoriev I.V."/>
            <person name="Szabo L.J."/>
            <person name="Martin F."/>
        </authorList>
    </citation>
    <scope>NUCLEOTIDE SEQUENCE [LARGE SCALE GENOMIC DNA]</scope>
    <source>
        <strain evidence="3">98AG31 / pathotype 3-4-7</strain>
    </source>
</reference>
<dbReference type="PANTHER" id="PTHR38849">
    <property type="entry name" value="SMALL SECRETED PROTEIN"/>
    <property type="match status" value="1"/>
</dbReference>
<dbReference type="OrthoDB" id="2496860at2759"/>
<sequence length="181" mass="19187">MLTSSFLPGVLTFLVYILTINAAVLQRRAFTLKSYPDFQISTGTAGKAQAAANAVFVDPFKGVNLATASSTDLANVNTMAKAAVDAEEDFNSAIAKIIIYTEEAKQKPFKATSDSATKAALNAGKTVNKVLKLTGEVQVLNIQAAQGKNVAAKLKTEQAKLTENLKKDAAQVGVKMQSFLD</sequence>
<proteinExistence type="predicted"/>
<evidence type="ECO:0000313" key="2">
    <source>
        <dbReference type="EMBL" id="EGG09802.1"/>
    </source>
</evidence>
<dbReference type="eggNOG" id="ENOG502SA5Y">
    <property type="taxonomic scope" value="Eukaryota"/>
</dbReference>
<organism evidence="3">
    <name type="scientific">Melampsora larici-populina (strain 98AG31 / pathotype 3-4-7)</name>
    <name type="common">Poplar leaf rust fungus</name>
    <dbReference type="NCBI Taxonomy" id="747676"/>
    <lineage>
        <taxon>Eukaryota</taxon>
        <taxon>Fungi</taxon>
        <taxon>Dikarya</taxon>
        <taxon>Basidiomycota</taxon>
        <taxon>Pucciniomycotina</taxon>
        <taxon>Pucciniomycetes</taxon>
        <taxon>Pucciniales</taxon>
        <taxon>Melampsoraceae</taxon>
        <taxon>Melampsora</taxon>
    </lineage>
</organism>
<dbReference type="GeneID" id="18922101"/>
<gene>
    <name evidence="2" type="ORF">MELLADRAFT_103900</name>
</gene>
<evidence type="ECO:0008006" key="4">
    <source>
        <dbReference type="Google" id="ProtNLM"/>
    </source>
</evidence>
<dbReference type="AlphaFoldDB" id="F4RCX6"/>
<evidence type="ECO:0000256" key="1">
    <source>
        <dbReference type="SAM" id="Phobius"/>
    </source>
</evidence>
<feature type="transmembrane region" description="Helical" evidence="1">
    <location>
        <begin position="6"/>
        <end position="25"/>
    </location>
</feature>
<keyword evidence="1" id="KW-1133">Transmembrane helix</keyword>
<dbReference type="VEuPathDB" id="FungiDB:MELLADRAFT_103900"/>
<dbReference type="EMBL" id="GL883096">
    <property type="protein sequence ID" value="EGG09802.1"/>
    <property type="molecule type" value="Genomic_DNA"/>
</dbReference>
<dbReference type="HOGENOM" id="CLU_095023_3_0_1"/>
<keyword evidence="3" id="KW-1185">Reference proteome</keyword>
<dbReference type="RefSeq" id="XP_007406856.1">
    <property type="nucleotide sequence ID" value="XM_007406794.1"/>
</dbReference>
<name>F4RCX6_MELLP</name>
<dbReference type="KEGG" id="mlr:MELLADRAFT_103900"/>
<dbReference type="PANTHER" id="PTHR38849:SF1">
    <property type="entry name" value="SMALL SECRETED PROTEIN"/>
    <property type="match status" value="1"/>
</dbReference>
<protein>
    <recommendedName>
        <fullName evidence="4">Secreted protein</fullName>
    </recommendedName>
</protein>
<keyword evidence="1" id="KW-0472">Membrane</keyword>
<evidence type="ECO:0000313" key="3">
    <source>
        <dbReference type="Proteomes" id="UP000001072"/>
    </source>
</evidence>
<dbReference type="InParanoid" id="F4RCX6"/>